<dbReference type="AlphaFoldDB" id="A0A0C2SHE0"/>
<organism evidence="3 4">
    <name type="scientific">Amanita muscaria (strain Koide BX008)</name>
    <dbReference type="NCBI Taxonomy" id="946122"/>
    <lineage>
        <taxon>Eukaryota</taxon>
        <taxon>Fungi</taxon>
        <taxon>Dikarya</taxon>
        <taxon>Basidiomycota</taxon>
        <taxon>Agaricomycotina</taxon>
        <taxon>Agaricomycetes</taxon>
        <taxon>Agaricomycetidae</taxon>
        <taxon>Agaricales</taxon>
        <taxon>Pluteineae</taxon>
        <taxon>Amanitaceae</taxon>
        <taxon>Amanita</taxon>
    </lineage>
</organism>
<keyword evidence="1" id="KW-0812">Transmembrane</keyword>
<feature type="transmembrane region" description="Helical" evidence="1">
    <location>
        <begin position="171"/>
        <end position="191"/>
    </location>
</feature>
<reference evidence="3 4" key="1">
    <citation type="submission" date="2014-04" db="EMBL/GenBank/DDBJ databases">
        <title>Evolutionary Origins and Diversification of the Mycorrhizal Mutualists.</title>
        <authorList>
            <consortium name="DOE Joint Genome Institute"/>
            <consortium name="Mycorrhizal Genomics Consortium"/>
            <person name="Kohler A."/>
            <person name="Kuo A."/>
            <person name="Nagy L.G."/>
            <person name="Floudas D."/>
            <person name="Copeland A."/>
            <person name="Barry K.W."/>
            <person name="Cichocki N."/>
            <person name="Veneault-Fourrey C."/>
            <person name="LaButti K."/>
            <person name="Lindquist E.A."/>
            <person name="Lipzen A."/>
            <person name="Lundell T."/>
            <person name="Morin E."/>
            <person name="Murat C."/>
            <person name="Riley R."/>
            <person name="Ohm R."/>
            <person name="Sun H."/>
            <person name="Tunlid A."/>
            <person name="Henrissat B."/>
            <person name="Grigoriev I.V."/>
            <person name="Hibbett D.S."/>
            <person name="Martin F."/>
        </authorList>
    </citation>
    <scope>NUCLEOTIDE SEQUENCE [LARGE SCALE GENOMIC DNA]</scope>
    <source>
        <strain evidence="3 4">Koide BX008</strain>
    </source>
</reference>
<dbReference type="STRING" id="946122.A0A0C2SHE0"/>
<evidence type="ECO:0000313" key="4">
    <source>
        <dbReference type="Proteomes" id="UP000054549"/>
    </source>
</evidence>
<feature type="transmembrane region" description="Helical" evidence="1">
    <location>
        <begin position="116"/>
        <end position="132"/>
    </location>
</feature>
<feature type="transmembrane region" description="Helical" evidence="1">
    <location>
        <begin position="15"/>
        <end position="33"/>
    </location>
</feature>
<feature type="domain" description="DUF6533" evidence="2">
    <location>
        <begin position="19"/>
        <end position="64"/>
    </location>
</feature>
<feature type="transmembrane region" description="Helical" evidence="1">
    <location>
        <begin position="84"/>
        <end position="104"/>
    </location>
</feature>
<dbReference type="InterPro" id="IPR045340">
    <property type="entry name" value="DUF6533"/>
</dbReference>
<proteinExistence type="predicted"/>
<sequence>MSLPSELLTGLNHKAIIGYVNASAMALQVYDFYQTLELEVKFIWSTRWTPLKALYLFMKYLPFVDVSLILIRDNGYMHASTCRTVNLAIGLLFYLGIGAAQVVLTLRTWVLYDRPLWLTCVLCVVNAFMWIYEAIELYSIMKAVQFIDAAQPPFSSKCLPSVSNPGLLQNWLIPVLYDVFLCILLIIRACVECISHTSRSHALR</sequence>
<accession>A0A0C2SHE0</accession>
<keyword evidence="4" id="KW-1185">Reference proteome</keyword>
<evidence type="ECO:0000256" key="1">
    <source>
        <dbReference type="SAM" id="Phobius"/>
    </source>
</evidence>
<keyword evidence="1" id="KW-1133">Transmembrane helix</keyword>
<evidence type="ECO:0000259" key="2">
    <source>
        <dbReference type="Pfam" id="PF20151"/>
    </source>
</evidence>
<name>A0A0C2SHE0_AMAMK</name>
<keyword evidence="1" id="KW-0472">Membrane</keyword>
<dbReference type="HOGENOM" id="CLU_035509_11_4_1"/>
<protein>
    <recommendedName>
        <fullName evidence="2">DUF6533 domain-containing protein</fullName>
    </recommendedName>
</protein>
<dbReference type="Pfam" id="PF20151">
    <property type="entry name" value="DUF6533"/>
    <property type="match status" value="1"/>
</dbReference>
<feature type="transmembrane region" description="Helical" evidence="1">
    <location>
        <begin position="53"/>
        <end position="72"/>
    </location>
</feature>
<gene>
    <name evidence="3" type="ORF">M378DRAFT_165561</name>
</gene>
<dbReference type="EMBL" id="KN818269">
    <property type="protein sequence ID" value="KIL62540.1"/>
    <property type="molecule type" value="Genomic_DNA"/>
</dbReference>
<dbReference type="InParanoid" id="A0A0C2SHE0"/>
<dbReference type="OrthoDB" id="2675435at2759"/>
<dbReference type="Proteomes" id="UP000054549">
    <property type="component" value="Unassembled WGS sequence"/>
</dbReference>
<evidence type="ECO:0000313" key="3">
    <source>
        <dbReference type="EMBL" id="KIL62540.1"/>
    </source>
</evidence>